<dbReference type="SUPFAM" id="SSF50129">
    <property type="entry name" value="GroES-like"/>
    <property type="match status" value="1"/>
</dbReference>
<dbReference type="PANTHER" id="PTHR42813:SF4">
    <property type="entry name" value="NADP-DEPENDENT ISOPROPANOL DEHYDROGENASE"/>
    <property type="match status" value="1"/>
</dbReference>
<dbReference type="InterPro" id="IPR002328">
    <property type="entry name" value="ADH_Zn_CS"/>
</dbReference>
<evidence type="ECO:0000256" key="6">
    <source>
        <dbReference type="RuleBase" id="RU361277"/>
    </source>
</evidence>
<dbReference type="SMART" id="SM00829">
    <property type="entry name" value="PKS_ER"/>
    <property type="match status" value="1"/>
</dbReference>
<dbReference type="InterPro" id="IPR036291">
    <property type="entry name" value="NAD(P)-bd_dom_sf"/>
</dbReference>
<evidence type="ECO:0000256" key="1">
    <source>
        <dbReference type="ARBA" id="ARBA00001947"/>
    </source>
</evidence>
<evidence type="ECO:0000256" key="2">
    <source>
        <dbReference type="ARBA" id="ARBA00008072"/>
    </source>
</evidence>
<keyword evidence="9" id="KW-1185">Reference proteome</keyword>
<evidence type="ECO:0000256" key="3">
    <source>
        <dbReference type="ARBA" id="ARBA00022723"/>
    </source>
</evidence>
<dbReference type="Gene3D" id="3.40.50.720">
    <property type="entry name" value="NAD(P)-binding Rossmann-like Domain"/>
    <property type="match status" value="1"/>
</dbReference>
<keyword evidence="3 6" id="KW-0479">Metal-binding</keyword>
<dbReference type="RefSeq" id="WP_380852188.1">
    <property type="nucleotide sequence ID" value="NZ_JBHSFP010000062.1"/>
</dbReference>
<dbReference type="SUPFAM" id="SSF51735">
    <property type="entry name" value="NAD(P)-binding Rossmann-fold domains"/>
    <property type="match status" value="1"/>
</dbReference>
<keyword evidence="4 6" id="KW-0862">Zinc</keyword>
<keyword evidence="5" id="KW-0560">Oxidoreductase</keyword>
<comment type="cofactor">
    <cofactor evidence="1 6">
        <name>Zn(2+)</name>
        <dbReference type="ChEBI" id="CHEBI:29105"/>
    </cofactor>
</comment>
<dbReference type="Gene3D" id="3.90.180.10">
    <property type="entry name" value="Medium-chain alcohol dehydrogenases, catalytic domain"/>
    <property type="match status" value="1"/>
</dbReference>
<protein>
    <submittedName>
        <fullName evidence="8">Zinc-dependent alcohol dehydrogenase family protein</fullName>
    </submittedName>
</protein>
<dbReference type="InterPro" id="IPR011032">
    <property type="entry name" value="GroES-like_sf"/>
</dbReference>
<feature type="domain" description="Enoyl reductase (ER)" evidence="7">
    <location>
        <begin position="8"/>
        <end position="343"/>
    </location>
</feature>
<name>A0ABV9CWS4_9ACTN</name>
<evidence type="ECO:0000256" key="4">
    <source>
        <dbReference type="ARBA" id="ARBA00022833"/>
    </source>
</evidence>
<dbReference type="InterPro" id="IPR013154">
    <property type="entry name" value="ADH-like_N"/>
</dbReference>
<sequence length="357" mass="37687">MRALVYAGRGRRTWTEVPDPAITDPRDAIIQVDTVTICGTDLHILAGDVPEVRPGRVLGHEAVGTVAEIGAAVTSLTPGDRVVASCISACGTCAYCRRGIYGQCRQGGGWTLGHLIDGVQAEFARLPFADLSTYKLPAHVPDEAAVLLADILPTSYEVGVLNGRVKPGDTVVVIGAGPVGLAAILTARLFSPTRIIAVDKAEPRLRAAKRLGADITVTPEDDPLEIVRSVTGGLGADVVIEAVGTPATFDLCTTLIRPAGRIANVGVHGAPVTLHLEQLWAKNVTITTGLVDTFSTPTLLQMLESRRLDIDGLVTHHFPLEEFEQAYDVFADPGRTGALKVVLGRRPAPPVVDETVA</sequence>
<gene>
    <name evidence="8" type="ORF">ACFO60_39475</name>
</gene>
<dbReference type="Pfam" id="PF00107">
    <property type="entry name" value="ADH_zinc_N"/>
    <property type="match status" value="1"/>
</dbReference>
<dbReference type="PROSITE" id="PS00059">
    <property type="entry name" value="ADH_ZINC"/>
    <property type="match status" value="1"/>
</dbReference>
<evidence type="ECO:0000313" key="9">
    <source>
        <dbReference type="Proteomes" id="UP001596004"/>
    </source>
</evidence>
<dbReference type="EMBL" id="JBHSFP010000062">
    <property type="protein sequence ID" value="MFC4536888.1"/>
    <property type="molecule type" value="Genomic_DNA"/>
</dbReference>
<reference evidence="9" key="1">
    <citation type="journal article" date="2019" name="Int. J. Syst. Evol. Microbiol.">
        <title>The Global Catalogue of Microorganisms (GCM) 10K type strain sequencing project: providing services to taxonomists for standard genome sequencing and annotation.</title>
        <authorList>
            <consortium name="The Broad Institute Genomics Platform"/>
            <consortium name="The Broad Institute Genome Sequencing Center for Infectious Disease"/>
            <person name="Wu L."/>
            <person name="Ma J."/>
        </authorList>
    </citation>
    <scope>NUCLEOTIDE SEQUENCE [LARGE SCALE GENOMIC DNA]</scope>
    <source>
        <strain evidence="9">CGMCC 4.7132</strain>
    </source>
</reference>
<evidence type="ECO:0000259" key="7">
    <source>
        <dbReference type="SMART" id="SM00829"/>
    </source>
</evidence>
<comment type="caution">
    <text evidence="8">The sequence shown here is derived from an EMBL/GenBank/DDBJ whole genome shotgun (WGS) entry which is preliminary data.</text>
</comment>
<comment type="similarity">
    <text evidence="2 6">Belongs to the zinc-containing alcohol dehydrogenase family.</text>
</comment>
<dbReference type="PANTHER" id="PTHR42813">
    <property type="entry name" value="ZINC-TYPE ALCOHOL DEHYDROGENASE-LIKE"/>
    <property type="match status" value="1"/>
</dbReference>
<proteinExistence type="inferred from homology"/>
<dbReference type="InterPro" id="IPR013149">
    <property type="entry name" value="ADH-like_C"/>
</dbReference>
<evidence type="ECO:0000256" key="5">
    <source>
        <dbReference type="ARBA" id="ARBA00023002"/>
    </source>
</evidence>
<organism evidence="8 9">
    <name type="scientific">Sphaerisporangium dianthi</name>
    <dbReference type="NCBI Taxonomy" id="1436120"/>
    <lineage>
        <taxon>Bacteria</taxon>
        <taxon>Bacillati</taxon>
        <taxon>Actinomycetota</taxon>
        <taxon>Actinomycetes</taxon>
        <taxon>Streptosporangiales</taxon>
        <taxon>Streptosporangiaceae</taxon>
        <taxon>Sphaerisporangium</taxon>
    </lineage>
</organism>
<accession>A0ABV9CWS4</accession>
<dbReference type="CDD" id="cd08286">
    <property type="entry name" value="FDH_like_ADH2"/>
    <property type="match status" value="1"/>
</dbReference>
<evidence type="ECO:0000313" key="8">
    <source>
        <dbReference type="EMBL" id="MFC4536888.1"/>
    </source>
</evidence>
<dbReference type="InterPro" id="IPR020843">
    <property type="entry name" value="ER"/>
</dbReference>
<dbReference type="Pfam" id="PF08240">
    <property type="entry name" value="ADH_N"/>
    <property type="match status" value="1"/>
</dbReference>
<dbReference type="Proteomes" id="UP001596004">
    <property type="component" value="Unassembled WGS sequence"/>
</dbReference>